<evidence type="ECO:0000256" key="2">
    <source>
        <dbReference type="PROSITE-ProRule" id="PRU00332"/>
    </source>
</evidence>
<feature type="region of interest" description="Disordered" evidence="3">
    <location>
        <begin position="1"/>
        <end position="47"/>
    </location>
</feature>
<feature type="compositionally biased region" description="Low complexity" evidence="3">
    <location>
        <begin position="608"/>
        <end position="622"/>
    </location>
</feature>
<feature type="region of interest" description="Disordered" evidence="3">
    <location>
        <begin position="86"/>
        <end position="641"/>
    </location>
</feature>
<dbReference type="Gene3D" id="1.10.10.10">
    <property type="entry name" value="Winged helix-like DNA-binding domain superfamily/Winged helix DNA-binding domain"/>
    <property type="match status" value="1"/>
</dbReference>
<feature type="compositionally biased region" description="Polar residues" evidence="3">
    <location>
        <begin position="348"/>
        <end position="358"/>
    </location>
</feature>
<feature type="region of interest" description="Disordered" evidence="3">
    <location>
        <begin position="716"/>
        <end position="749"/>
    </location>
</feature>
<dbReference type="GO" id="GO:0010494">
    <property type="term" value="C:cytoplasmic stress granule"/>
    <property type="evidence" value="ECO:0007669"/>
    <property type="project" value="TreeGrafter"/>
</dbReference>
<dbReference type="InterPro" id="IPR036390">
    <property type="entry name" value="WH_DNA-bd_sf"/>
</dbReference>
<feature type="region of interest" description="Disordered" evidence="3">
    <location>
        <begin position="864"/>
        <end position="884"/>
    </location>
</feature>
<dbReference type="Pfam" id="PF05383">
    <property type="entry name" value="La"/>
    <property type="match status" value="1"/>
</dbReference>
<feature type="compositionally biased region" description="Polar residues" evidence="3">
    <location>
        <begin position="307"/>
        <end position="316"/>
    </location>
</feature>
<dbReference type="Proteomes" id="UP000620104">
    <property type="component" value="Unassembled WGS sequence"/>
</dbReference>
<feature type="compositionally biased region" description="Polar residues" evidence="3">
    <location>
        <begin position="274"/>
        <end position="299"/>
    </location>
</feature>
<evidence type="ECO:0000259" key="4">
    <source>
        <dbReference type="PROSITE" id="PS50961"/>
    </source>
</evidence>
<accession>A0A8H3TUH6</accession>
<dbReference type="PROSITE" id="PS50961">
    <property type="entry name" value="HTH_LA"/>
    <property type="match status" value="1"/>
</dbReference>
<feature type="compositionally biased region" description="Polar residues" evidence="3">
    <location>
        <begin position="480"/>
        <end position="489"/>
    </location>
</feature>
<feature type="compositionally biased region" description="Polar residues" evidence="3">
    <location>
        <begin position="384"/>
        <end position="417"/>
    </location>
</feature>
<comment type="caution">
    <text evidence="5">The sequence shown here is derived from an EMBL/GenBank/DDBJ whole genome shotgun (WGS) entry which is preliminary data.</text>
</comment>
<dbReference type="CDD" id="cd07323">
    <property type="entry name" value="LAM"/>
    <property type="match status" value="1"/>
</dbReference>
<organism evidence="5 6">
    <name type="scientific">Naganishia liquefaciens</name>
    <dbReference type="NCBI Taxonomy" id="104408"/>
    <lineage>
        <taxon>Eukaryota</taxon>
        <taxon>Fungi</taxon>
        <taxon>Dikarya</taxon>
        <taxon>Basidiomycota</taxon>
        <taxon>Agaricomycotina</taxon>
        <taxon>Tremellomycetes</taxon>
        <taxon>Filobasidiales</taxon>
        <taxon>Filobasidiaceae</taxon>
        <taxon>Naganishia</taxon>
    </lineage>
</organism>
<dbReference type="SUPFAM" id="SSF46785">
    <property type="entry name" value="Winged helix' DNA-binding domain"/>
    <property type="match status" value="1"/>
</dbReference>
<dbReference type="InterPro" id="IPR036388">
    <property type="entry name" value="WH-like_DNA-bd_sf"/>
</dbReference>
<evidence type="ECO:0000313" key="5">
    <source>
        <dbReference type="EMBL" id="GHJ87343.1"/>
    </source>
</evidence>
<dbReference type="GO" id="GO:0005829">
    <property type="term" value="C:cytosol"/>
    <property type="evidence" value="ECO:0007669"/>
    <property type="project" value="TreeGrafter"/>
</dbReference>
<gene>
    <name evidence="5" type="ORF">NliqN6_3745</name>
</gene>
<dbReference type="OrthoDB" id="340227at2759"/>
<dbReference type="PANTHER" id="PTHR22792">
    <property type="entry name" value="LUPUS LA PROTEIN-RELATED"/>
    <property type="match status" value="1"/>
</dbReference>
<feature type="compositionally biased region" description="Low complexity" evidence="3">
    <location>
        <begin position="245"/>
        <end position="255"/>
    </location>
</feature>
<dbReference type="EMBL" id="BLZA01000021">
    <property type="protein sequence ID" value="GHJ87343.1"/>
    <property type="molecule type" value="Genomic_DNA"/>
</dbReference>
<feature type="domain" description="HTH La-type RNA-binding" evidence="4">
    <location>
        <begin position="906"/>
        <end position="995"/>
    </location>
</feature>
<dbReference type="GO" id="GO:0045727">
    <property type="term" value="P:positive regulation of translation"/>
    <property type="evidence" value="ECO:0007669"/>
    <property type="project" value="TreeGrafter"/>
</dbReference>
<evidence type="ECO:0000256" key="1">
    <source>
        <dbReference type="ARBA" id="ARBA00022884"/>
    </source>
</evidence>
<sequence length="1101" mass="115260">MISPNPAAEPSQVVSAEQPIPTSQSVGTEATLNIEQDASGETKQETTLPVVASVASTSTFRALAAVSYAERIRTSVPVVDNAVRKAAMSRDEASSSGKSSMAVISDGKLASVKRTGRNKSGSSSAPKRPAEVFATFPVIQSSGQGSNPIGSTSEEAEQGWQEVTGKHRSHQSSKGDKKEAGNISNANARQRQHAKKALINGIPQDDDTSQDRPAKGKSAGGSRKDQDRSDKDFRHQHLSHDDGSPTEPTRRQQQQQKEKNGTSPKSLGMKAASWRSSPHGAQTVSSPKQEMGAKTTSGLSEAMDKFTASNASSQELATEHEANIIGVNSASASAVPAGNDPEDKPPSASGTGTGTPNGAKSEAQPSPAAPPVNVWQLRKEKMKSTSAKQVKSSVGNGKTVFNTLSETTSVPQPQNGNMGKKNSIRVEETQGKILPAASAGPVPTQTASSPSAGKVTTSKQMAKLGSAEAVSAPSGRRDVTSSGPINVSSKAPGGPPSRLADGHLWPDIAASAARSPGSVGTEGKKKEKEHDENLRVAATRNKKEKKKWTPIPPAEMQEAFDKAEKARKAALQSGVEGAKQKRAASTSTGLDDAYHVPGKTSTKRNAQGSAKATGKATTSTSAEVAKEISSRKTKAPAFTSSKQTNAVKADLGIATSENTSIGSPSGLAPVCIDDSRASGPSQVPDRGIDAASVNAGDRGDASVALAGELENQQAVPFSPHGAEVGSPKRKALVTDRPKGHPAAATRASGSSSIINNHLVQTRDVGRGGFSGGRGGRGHGGKMARGGAIPSGSKYGDGGMAMSPRGHSKSALLSPPPGVYNGLPFESSMAAAVNAPGFVPFSGQAPYSYYNQGYYYGGSANGTGMSSSGSDSGYDPAANGNGQQSGQQAFMPYNMAFMPQQRPVTEIPGLDPLRFYILGQIEYYFSIHNLCMDQFLKGQMDAHGWVDISMIASFNRIRQVTTDEELVQEVAQLSQILEVRDKKMRLRDNWQMWIFPNAKPSVFPETENTSATRLEELALHGVRVADLSEETRERIVGDIQRDILRSTSGLASMSPTGILSVDTVIEGSNTTEAEEKPKVTAKSSPATSVVSDSSSDKLDIIV</sequence>
<feature type="compositionally biased region" description="Basic and acidic residues" evidence="3">
    <location>
        <begin position="522"/>
        <end position="534"/>
    </location>
</feature>
<dbReference type="InterPro" id="IPR045180">
    <property type="entry name" value="La_dom_prot"/>
</dbReference>
<reference evidence="5" key="1">
    <citation type="submission" date="2020-07" db="EMBL/GenBank/DDBJ databases">
        <title>Draft Genome Sequence of a Deep-Sea Yeast, Naganishia (Cryptococcus) liquefaciens strain N6.</title>
        <authorList>
            <person name="Han Y.W."/>
            <person name="Kajitani R."/>
            <person name="Morimoto H."/>
            <person name="Parhat M."/>
            <person name="Tsubouchi H."/>
            <person name="Bakenova O."/>
            <person name="Ogata M."/>
            <person name="Argunhan B."/>
            <person name="Aoki R."/>
            <person name="Kajiwara S."/>
            <person name="Itoh T."/>
            <person name="Iwasaki H."/>
        </authorList>
    </citation>
    <scope>NUCLEOTIDE SEQUENCE</scope>
    <source>
        <strain evidence="5">N6</strain>
    </source>
</reference>
<name>A0A8H3TUH6_9TREE</name>
<feature type="region of interest" description="Disordered" evidence="3">
    <location>
        <begin position="1068"/>
        <end position="1101"/>
    </location>
</feature>
<evidence type="ECO:0000313" key="6">
    <source>
        <dbReference type="Proteomes" id="UP000620104"/>
    </source>
</evidence>
<dbReference type="SMART" id="SM00715">
    <property type="entry name" value="LA"/>
    <property type="match status" value="1"/>
</dbReference>
<keyword evidence="1 2" id="KW-0694">RNA-binding</keyword>
<dbReference type="InterPro" id="IPR006630">
    <property type="entry name" value="La_HTH"/>
</dbReference>
<feature type="compositionally biased region" description="Polar residues" evidence="3">
    <location>
        <begin position="443"/>
        <end position="460"/>
    </location>
</feature>
<keyword evidence="6" id="KW-1185">Reference proteome</keyword>
<evidence type="ECO:0000256" key="3">
    <source>
        <dbReference type="SAM" id="MobiDB-lite"/>
    </source>
</evidence>
<feature type="compositionally biased region" description="Basic and acidic residues" evidence="3">
    <location>
        <begin position="222"/>
        <end position="243"/>
    </location>
</feature>
<dbReference type="AlphaFoldDB" id="A0A8H3TUH6"/>
<proteinExistence type="predicted"/>
<dbReference type="GO" id="GO:0003723">
    <property type="term" value="F:RNA binding"/>
    <property type="evidence" value="ECO:0007669"/>
    <property type="project" value="UniProtKB-UniRule"/>
</dbReference>
<feature type="compositionally biased region" description="Polar residues" evidence="3">
    <location>
        <begin position="138"/>
        <end position="153"/>
    </location>
</feature>
<feature type="compositionally biased region" description="Polar residues" evidence="3">
    <location>
        <begin position="12"/>
        <end position="47"/>
    </location>
</feature>
<feature type="region of interest" description="Disordered" evidence="3">
    <location>
        <begin position="763"/>
        <end position="812"/>
    </location>
</feature>
<dbReference type="PANTHER" id="PTHR22792:SF132">
    <property type="entry name" value="LA-RELATED PROTEIN 1"/>
    <property type="match status" value="1"/>
</dbReference>
<protein>
    <recommendedName>
        <fullName evidence="4">HTH La-type RNA-binding domain-containing protein</fullName>
    </recommendedName>
</protein>